<organism evidence="2 3">
    <name type="scientific">Paenibacillus pini JCM 16418</name>
    <dbReference type="NCBI Taxonomy" id="1236976"/>
    <lineage>
        <taxon>Bacteria</taxon>
        <taxon>Bacillati</taxon>
        <taxon>Bacillota</taxon>
        <taxon>Bacilli</taxon>
        <taxon>Bacillales</taxon>
        <taxon>Paenibacillaceae</taxon>
        <taxon>Paenibacillus</taxon>
    </lineage>
</organism>
<accession>W7YP13</accession>
<reference evidence="2 3" key="1">
    <citation type="journal article" date="2014" name="Genome Announc.">
        <title>Draft Genome Sequence of Paenibacillus pini JCM 16418T, Isolated from the Rhizosphere of Pine Tree.</title>
        <authorList>
            <person name="Yuki M."/>
            <person name="Oshima K."/>
            <person name="Suda W."/>
            <person name="Oshida Y."/>
            <person name="Kitamura K."/>
            <person name="Iida Y."/>
            <person name="Hattori M."/>
            <person name="Ohkuma M."/>
        </authorList>
    </citation>
    <scope>NUCLEOTIDE SEQUENCE [LARGE SCALE GENOMIC DNA]</scope>
    <source>
        <strain evidence="2 3">JCM 16418</strain>
    </source>
</reference>
<keyword evidence="1" id="KW-0472">Membrane</keyword>
<keyword evidence="1" id="KW-0812">Transmembrane</keyword>
<keyword evidence="3" id="KW-1185">Reference proteome</keyword>
<dbReference type="EMBL" id="BAVZ01000019">
    <property type="protein sequence ID" value="GAF10167.1"/>
    <property type="molecule type" value="Genomic_DNA"/>
</dbReference>
<dbReference type="AlphaFoldDB" id="W7YP13"/>
<evidence type="ECO:0000313" key="2">
    <source>
        <dbReference type="EMBL" id="GAF10167.1"/>
    </source>
</evidence>
<dbReference type="Proteomes" id="UP000019364">
    <property type="component" value="Unassembled WGS sequence"/>
</dbReference>
<dbReference type="RefSeq" id="WP_242403920.1">
    <property type="nucleotide sequence ID" value="NZ_BAVZ01000019.1"/>
</dbReference>
<evidence type="ECO:0000256" key="1">
    <source>
        <dbReference type="SAM" id="Phobius"/>
    </source>
</evidence>
<evidence type="ECO:0000313" key="3">
    <source>
        <dbReference type="Proteomes" id="UP000019364"/>
    </source>
</evidence>
<feature type="transmembrane region" description="Helical" evidence="1">
    <location>
        <begin position="30"/>
        <end position="47"/>
    </location>
</feature>
<comment type="caution">
    <text evidence="2">The sequence shown here is derived from an EMBL/GenBank/DDBJ whole genome shotgun (WGS) entry which is preliminary data.</text>
</comment>
<proteinExistence type="predicted"/>
<sequence length="84" mass="9828">MMIVHLIFWIWYSIGAVLLLFFGVPESLNFSNGLFLVFYGYMRCYLVERLIYLRMIFQASQPTEDGMIACFGSQPQVFGLVVWE</sequence>
<keyword evidence="1" id="KW-1133">Transmembrane helix</keyword>
<feature type="transmembrane region" description="Helical" evidence="1">
    <location>
        <begin position="7"/>
        <end position="24"/>
    </location>
</feature>
<dbReference type="STRING" id="1236976.JCM16418_4344"/>
<protein>
    <submittedName>
        <fullName evidence="2">Uncharacterized protein</fullName>
    </submittedName>
</protein>
<gene>
    <name evidence="2" type="ORF">JCM16418_4344</name>
</gene>
<name>W7YP13_9BACL</name>